<accession>A0AC61S8S1</accession>
<dbReference type="Proteomes" id="UP000315423">
    <property type="component" value="Unassembled WGS sequence"/>
</dbReference>
<dbReference type="EC" id="6.1.1.21" evidence="1"/>
<dbReference type="EMBL" id="QYBA01000257">
    <property type="protein sequence ID" value="TKY91126.1"/>
    <property type="molecule type" value="Genomic_DNA"/>
</dbReference>
<evidence type="ECO:0000313" key="2">
    <source>
        <dbReference type="Proteomes" id="UP000315423"/>
    </source>
</evidence>
<reference evidence="1" key="1">
    <citation type="submission" date="2018-09" db="EMBL/GenBank/DDBJ databases">
        <title>A genomic encyclopedia of anaerobic methanotrophic archaea.</title>
        <authorList>
            <person name="Skennerton C.T."/>
            <person name="Chadwick G.L."/>
            <person name="Laso-Perez R."/>
            <person name="Leu A.O."/>
            <person name="Speth D.R."/>
            <person name="Yu H."/>
            <person name="Morgan-Lang C."/>
            <person name="Hatzenpichler R."/>
            <person name="Goudeau D."/>
            <person name="Malmstrom R."/>
            <person name="Woyke T."/>
            <person name="Hallam S."/>
            <person name="Tyson G.W."/>
            <person name="Wegener G."/>
            <person name="Boetius A."/>
            <person name="Orphan V.J."/>
        </authorList>
    </citation>
    <scope>NUCLEOTIDE SEQUENCE</scope>
    <source>
        <strain evidence="1">CONS3730D10UFb2</strain>
    </source>
</reference>
<keyword evidence="1" id="KW-0436">Ligase</keyword>
<protein>
    <submittedName>
        <fullName evidence="1">Histidine--tRNA ligase</fullName>
        <ecNumber evidence="1">6.1.1.21</ecNumber>
    </submittedName>
</protein>
<gene>
    <name evidence="1" type="ORF">C5S46_07500</name>
</gene>
<organism evidence="1 2">
    <name type="scientific">Candidatus Methanomarinus sp</name>
    <dbReference type="NCBI Taxonomy" id="3386244"/>
    <lineage>
        <taxon>Archaea</taxon>
        <taxon>Methanobacteriati</taxon>
        <taxon>Methanobacteriota</taxon>
        <taxon>Stenosarchaea group</taxon>
        <taxon>Methanomicrobia</taxon>
        <taxon>Methanosarcinales</taxon>
        <taxon>ANME-2 cluster</taxon>
        <taxon>Candidatus Methanocomedenaceae</taxon>
        <taxon>Candidatus Methanomarinus</taxon>
    </lineage>
</organism>
<sequence>MKISRPRGTRDFLPSDNHKRRYIENRLRDCALRWGYREIKTPTFEHIELFTVKSGEGILGEIYNFKDKGDREIALRPELTAPVMRLYVNELTSVPKPIKLYYFDNCFRYERPQKGRFREFWQFGAELIGSKRPEADSEIIALACQMLKEAGVDGDLHIGHLGIIRSLFEGLDSEVSSQIMRLVDKKDDKGLDEYLDKINADIEMRNKLVKLISLTGSNAVDEVQTLIGDLPQLSTFRTLLELVDIYGLEYTVDFGIARGLDYYTGMVFEIYSNELGAQNQVCGGGSYGLAHLFGGQKIASTGFAIGFDRIMEVCTIEPPVQDRAVVVYSDQTHKEAIHIAADLKKHLIVDMDVMGRSFGAQLKYANSIGARWAVIIGEDEAAQGKVSLKDMDSGKQVLLDKNELQNHIATYILK</sequence>
<name>A0AC61S8S1_9EURY</name>
<comment type="caution">
    <text evidence="1">The sequence shown here is derived from an EMBL/GenBank/DDBJ whole genome shotgun (WGS) entry which is preliminary data.</text>
</comment>
<evidence type="ECO:0000313" key="1">
    <source>
        <dbReference type="EMBL" id="TKY91126.1"/>
    </source>
</evidence>
<proteinExistence type="predicted"/>